<reference evidence="5" key="1">
    <citation type="submission" date="2014-09" db="EMBL/GenBank/DDBJ databases">
        <authorList>
            <person name="Sharma Rahul"/>
            <person name="Thines Marco"/>
        </authorList>
    </citation>
    <scope>NUCLEOTIDE SEQUENCE [LARGE SCALE GENOMIC DNA]</scope>
</reference>
<proteinExistence type="predicted"/>
<dbReference type="SMART" id="SM00365">
    <property type="entry name" value="LRR_SD22"/>
    <property type="match status" value="5"/>
</dbReference>
<keyword evidence="3" id="KW-0175">Coiled coil</keyword>
<dbReference type="EMBL" id="CCYD01000653">
    <property type="protein sequence ID" value="CEG43034.1"/>
    <property type="molecule type" value="Genomic_DNA"/>
</dbReference>
<evidence type="ECO:0000313" key="5">
    <source>
        <dbReference type="Proteomes" id="UP000054928"/>
    </source>
</evidence>
<evidence type="ECO:0000256" key="3">
    <source>
        <dbReference type="SAM" id="Coils"/>
    </source>
</evidence>
<feature type="coiled-coil region" evidence="3">
    <location>
        <begin position="373"/>
        <end position="442"/>
    </location>
</feature>
<evidence type="ECO:0000256" key="1">
    <source>
        <dbReference type="ARBA" id="ARBA00022614"/>
    </source>
</evidence>
<accession>A0A0P1AQB1</accession>
<protein>
    <submittedName>
        <fullName evidence="4">Protein phosphatase 1, regulatory subunit, and related proteins</fullName>
    </submittedName>
</protein>
<dbReference type="PROSITE" id="PS51450">
    <property type="entry name" value="LRR"/>
    <property type="match status" value="3"/>
</dbReference>
<dbReference type="InterPro" id="IPR003591">
    <property type="entry name" value="Leu-rich_rpt_typical-subtyp"/>
</dbReference>
<dbReference type="SUPFAM" id="SSF52075">
    <property type="entry name" value="Outer arm dynein light chain 1"/>
    <property type="match status" value="1"/>
</dbReference>
<dbReference type="Pfam" id="PF13855">
    <property type="entry name" value="LRR_8"/>
    <property type="match status" value="1"/>
</dbReference>
<dbReference type="InterPro" id="IPR042655">
    <property type="entry name" value="LRC72"/>
</dbReference>
<dbReference type="InterPro" id="IPR032675">
    <property type="entry name" value="LRR_dom_sf"/>
</dbReference>
<organism evidence="4 5">
    <name type="scientific">Plasmopara halstedii</name>
    <name type="common">Downy mildew of sunflower</name>
    <dbReference type="NCBI Taxonomy" id="4781"/>
    <lineage>
        <taxon>Eukaryota</taxon>
        <taxon>Sar</taxon>
        <taxon>Stramenopiles</taxon>
        <taxon>Oomycota</taxon>
        <taxon>Peronosporomycetes</taxon>
        <taxon>Peronosporales</taxon>
        <taxon>Peronosporaceae</taxon>
        <taxon>Plasmopara</taxon>
    </lineage>
</organism>
<dbReference type="OrthoDB" id="1517790at2759"/>
<keyword evidence="1" id="KW-0433">Leucine-rich repeat</keyword>
<name>A0A0P1AQB1_PLAHL</name>
<dbReference type="InterPro" id="IPR025875">
    <property type="entry name" value="Leu-rich_rpt_4"/>
</dbReference>
<dbReference type="PANTHER" id="PTHR46759">
    <property type="entry name" value="LEUCINE-RICH REPEAT-CONTAINING PROTEIN 72"/>
    <property type="match status" value="1"/>
</dbReference>
<dbReference type="STRING" id="4781.A0A0P1AQB1"/>
<dbReference type="RefSeq" id="XP_024579403.1">
    <property type="nucleotide sequence ID" value="XM_024728980.1"/>
</dbReference>
<dbReference type="SMART" id="SM00369">
    <property type="entry name" value="LRR_TYP"/>
    <property type="match status" value="4"/>
</dbReference>
<dbReference type="GeneID" id="36408314"/>
<dbReference type="AlphaFoldDB" id="A0A0P1AQB1"/>
<keyword evidence="2" id="KW-0677">Repeat</keyword>
<dbReference type="PANTHER" id="PTHR46759:SF1">
    <property type="entry name" value="LEUCINE-RICH REPEAT-CONTAINING PROTEIN 72"/>
    <property type="match status" value="1"/>
</dbReference>
<keyword evidence="5" id="KW-1185">Reference proteome</keyword>
<dbReference type="Gene3D" id="3.80.10.10">
    <property type="entry name" value="Ribonuclease Inhibitor"/>
    <property type="match status" value="1"/>
</dbReference>
<sequence length="574" mass="65042">MATGSVTLTIDVVMDRAGVYDVLALKELILRDETLVDVDETCAQNLASLEILSLSHNQLTSLQHFQYLVNLIELNVNFNQIKTLDNLECAGLEKLFIANNQIVNISPLRKLLKLNTLSVYGNQIIDLDAALHTCRSLPKLRSLDLGGNPCSCNVNGYKFRVVRALSRLEILDGDHLTQLDKDLTENFFAFLHKKTVEDNNWQTRARPVTAPAGKRYPVTSISNDADPFASHLMPRGNVRLFRDDFFNNSPILLEYLSQDAGVSPASTYQLQSEDVDNHELSSNFVDKMRSANPLSKSDMELTEADTLDSTLTAKITLSPNILTSHLDIDPSDPNTTIRKLLKHIEVLMETLTKYKNCQLKTVNDSLLEEIKQLQIENNNIPILQEQIQDLKKQVANLKSHSDDRGMDEAKSFKSMKQQNASLKQENARLRQLLGRTKEMEESDEPTRCSKDTVIPKRLSHSKLLDESALIDVELTELILQNEISLELIRNDIIKTKKEWNNHYQQPQAVSTIQSRPQTSMGFVDSETSRSDSVIPRNVARRASEDRRIHTATEDQSHVAIMTVQKQTFLPYKFF</sequence>
<evidence type="ECO:0000256" key="2">
    <source>
        <dbReference type="ARBA" id="ARBA00022737"/>
    </source>
</evidence>
<dbReference type="Pfam" id="PF12799">
    <property type="entry name" value="LRR_4"/>
    <property type="match status" value="1"/>
</dbReference>
<dbReference type="OMA" id="DKMRSAN"/>
<evidence type="ECO:0000313" key="4">
    <source>
        <dbReference type="EMBL" id="CEG43034.1"/>
    </source>
</evidence>
<dbReference type="InterPro" id="IPR001611">
    <property type="entry name" value="Leu-rich_rpt"/>
</dbReference>
<dbReference type="Proteomes" id="UP000054928">
    <property type="component" value="Unassembled WGS sequence"/>
</dbReference>